<accession>A0A3P3D1N3</accession>
<protein>
    <submittedName>
        <fullName evidence="5">MmgE/PrpD family protein</fullName>
    </submittedName>
</protein>
<dbReference type="Gene3D" id="1.10.4100.10">
    <property type="entry name" value="2-methylcitrate dehydratase PrpD"/>
    <property type="match status" value="1"/>
</dbReference>
<feature type="region of interest" description="Disordered" evidence="2">
    <location>
        <begin position="94"/>
        <end position="124"/>
    </location>
</feature>
<comment type="similarity">
    <text evidence="1">Belongs to the PrpD family.</text>
</comment>
<organism evidence="5 6">
    <name type="scientific">Falsigemmobacter faecalis</name>
    <dbReference type="NCBI Taxonomy" id="2488730"/>
    <lineage>
        <taxon>Bacteria</taxon>
        <taxon>Pseudomonadati</taxon>
        <taxon>Pseudomonadota</taxon>
        <taxon>Alphaproteobacteria</taxon>
        <taxon>Rhodobacterales</taxon>
        <taxon>Paracoccaceae</taxon>
        <taxon>Falsigemmobacter</taxon>
    </lineage>
</organism>
<feature type="region of interest" description="Disordered" evidence="2">
    <location>
        <begin position="1"/>
        <end position="78"/>
    </location>
</feature>
<evidence type="ECO:0000259" key="4">
    <source>
        <dbReference type="Pfam" id="PF19305"/>
    </source>
</evidence>
<evidence type="ECO:0000256" key="1">
    <source>
        <dbReference type="ARBA" id="ARBA00006174"/>
    </source>
</evidence>
<dbReference type="PANTHER" id="PTHR16943:SF8">
    <property type="entry name" value="2-METHYLCITRATE DEHYDRATASE"/>
    <property type="match status" value="1"/>
</dbReference>
<feature type="domain" description="MmgE/PrpD N-terminal" evidence="3">
    <location>
        <begin position="138"/>
        <end position="373"/>
    </location>
</feature>
<reference evidence="5 6" key="1">
    <citation type="submission" date="2018-11" db="EMBL/GenBank/DDBJ databases">
        <title>Gemmobacter sp. nov., YIM 102744-1 draft genome.</title>
        <authorList>
            <person name="Li G."/>
            <person name="Jiang Y."/>
        </authorList>
    </citation>
    <scope>NUCLEOTIDE SEQUENCE [LARGE SCALE GENOMIC DNA]</scope>
    <source>
        <strain evidence="5 6">YIM 102744-1</strain>
    </source>
</reference>
<dbReference type="InterPro" id="IPR036148">
    <property type="entry name" value="MmgE/PrpD_sf"/>
</dbReference>
<dbReference type="Pfam" id="PF03972">
    <property type="entry name" value="MmgE_PrpD_N"/>
    <property type="match status" value="1"/>
</dbReference>
<dbReference type="Pfam" id="PF19305">
    <property type="entry name" value="MmgE_PrpD_C"/>
    <property type="match status" value="1"/>
</dbReference>
<sequence length="589" mass="63456">MLSFKTRKPRDVGSGDIPEAGRGGLAADRGCDRDQPAHSAVRLPGEYESGRGRKLCRHLSAGPPDRHPRRRSAAQCRGGDVAGGLAGCPEWSGRHHECDRGRPLPLSQTPPHADRQAQPGASDPCYDGAVVVMTDYTRQLSEWAAGLRYEDIPDDCIAMAKEQLHNVLGAIFLSTEAESARNLIAAVQDYEAAGPCTVIGTGEKMTPVGAAVVNSFAAQLFEYEDWVLASHAGASVLPTALAVGEAAGSDGRAVLTAIVIGNELAGRTGRAILRGAYLGNSLPNHQVDTSFIASKLLGLDAEGFENAVGLSCFMAMESCPVGFLTDAKGLINSLPAQVGITTAYMARRGLKGSRGTIEHPAGYLWTVSEDVDLTQLTVGLGEDWVIRSLRSKPYPICGYNIAAIEGALILRRRHNIDPAQIDSVTVYAPASTLFAGTRFHSLQPDVFTQYEQGCVTHMPLLFDVPYPVAAALYDGTLTPDQFAHEKIMDQAIRDLASRVTLRVDEGLNTAYYNQFKFGSRIEITLKSGAHLVETVEDMPGSPANPFDVREKFIRGATRFMSQERAQEASALIDRLETSDVRMLMAALCR</sequence>
<dbReference type="EMBL" id="RRAZ01000056">
    <property type="protein sequence ID" value="RRH68365.1"/>
    <property type="molecule type" value="Genomic_DNA"/>
</dbReference>
<evidence type="ECO:0000259" key="3">
    <source>
        <dbReference type="Pfam" id="PF03972"/>
    </source>
</evidence>
<proteinExistence type="inferred from homology"/>
<dbReference type="InterPro" id="IPR045336">
    <property type="entry name" value="MmgE_PrpD_N"/>
</dbReference>
<dbReference type="InterPro" id="IPR005656">
    <property type="entry name" value="MmgE_PrpD"/>
</dbReference>
<evidence type="ECO:0000313" key="5">
    <source>
        <dbReference type="EMBL" id="RRH68365.1"/>
    </source>
</evidence>
<dbReference type="Proteomes" id="UP000282125">
    <property type="component" value="Unassembled WGS sequence"/>
</dbReference>
<dbReference type="Gene3D" id="3.30.1330.120">
    <property type="entry name" value="2-methylcitrate dehydratase PrpD"/>
    <property type="match status" value="1"/>
</dbReference>
<evidence type="ECO:0000256" key="2">
    <source>
        <dbReference type="SAM" id="MobiDB-lite"/>
    </source>
</evidence>
<dbReference type="PANTHER" id="PTHR16943">
    <property type="entry name" value="2-METHYLCITRATE DEHYDRATASE-RELATED"/>
    <property type="match status" value="1"/>
</dbReference>
<comment type="caution">
    <text evidence="5">The sequence shown here is derived from an EMBL/GenBank/DDBJ whole genome shotgun (WGS) entry which is preliminary data.</text>
</comment>
<dbReference type="AlphaFoldDB" id="A0A3P3D1N3"/>
<dbReference type="GO" id="GO:0016829">
    <property type="term" value="F:lyase activity"/>
    <property type="evidence" value="ECO:0007669"/>
    <property type="project" value="InterPro"/>
</dbReference>
<dbReference type="SUPFAM" id="SSF103378">
    <property type="entry name" value="2-methylcitrate dehydratase PrpD"/>
    <property type="match status" value="1"/>
</dbReference>
<feature type="domain" description="MmgE/PrpD C-terminal" evidence="4">
    <location>
        <begin position="394"/>
        <end position="576"/>
    </location>
</feature>
<dbReference type="InterPro" id="IPR042188">
    <property type="entry name" value="MmgE/PrpD_sf_2"/>
</dbReference>
<keyword evidence="6" id="KW-1185">Reference proteome</keyword>
<evidence type="ECO:0000313" key="6">
    <source>
        <dbReference type="Proteomes" id="UP000282125"/>
    </source>
</evidence>
<dbReference type="InterPro" id="IPR042183">
    <property type="entry name" value="MmgE/PrpD_sf_1"/>
</dbReference>
<gene>
    <name evidence="5" type="ORF">EG244_19300</name>
</gene>
<name>A0A3P3D1N3_9RHOB</name>
<dbReference type="InterPro" id="IPR045337">
    <property type="entry name" value="MmgE_PrpD_C"/>
</dbReference>